<dbReference type="Pfam" id="PF25273">
    <property type="entry name" value="DUF7869"/>
    <property type="match status" value="1"/>
</dbReference>
<name>A0A8B8EC55_CRAVI</name>
<dbReference type="PANTHER" id="PTHR34415:SF1">
    <property type="entry name" value="INTEGRASE CATALYTIC DOMAIN-CONTAINING PROTEIN"/>
    <property type="match status" value="1"/>
</dbReference>
<gene>
    <name evidence="3" type="primary">LOC111133225</name>
</gene>
<dbReference type="KEGG" id="cvn:111133225"/>
<evidence type="ECO:0000313" key="2">
    <source>
        <dbReference type="Proteomes" id="UP000694844"/>
    </source>
</evidence>
<evidence type="ECO:0000313" key="3">
    <source>
        <dbReference type="RefSeq" id="XP_022337106.1"/>
    </source>
</evidence>
<keyword evidence="2" id="KW-1185">Reference proteome</keyword>
<dbReference type="OrthoDB" id="5971555at2759"/>
<protein>
    <submittedName>
        <fullName evidence="3">Uncharacterized protein LOC111133225</fullName>
    </submittedName>
</protein>
<dbReference type="InterPro" id="IPR057191">
    <property type="entry name" value="DUF7869"/>
</dbReference>
<reference evidence="3" key="1">
    <citation type="submission" date="2025-08" db="UniProtKB">
        <authorList>
            <consortium name="RefSeq"/>
        </authorList>
    </citation>
    <scope>IDENTIFICATION</scope>
    <source>
        <tissue evidence="3">Whole sample</tissue>
    </source>
</reference>
<sequence length="685" mass="78574">MSQSSTSSEVPEEIVCDQDSHFIIELSHVNDLYFANETPAQFVPLSDSEHDEEEIDERHSETEEIADYGNGTELEDFEHRTVDLSEASCVDNFKTNTCGCSKIYGSPCSSKIDFCHMLEYRQQCQEMSSEELDLTVKVQLAAHRKSSTYWPQSMSKKQKIKERERVAQKYYFAGQQVCRDTFLFCHGIGKFKLNNIAASLDKDGLKPRVHGNTGKIPKHALSVLDVKRVSQFLEEYTVQNGLPLPGRQPNYSTHGNKVVLLLPSDKSKADIWELYNQAAVTQGFRTLSLSEFKKIWTEQTPHILIMKPATDLCSKCQRYVFNIKNAGNLSEEEKRSLLDDYSSHLDKAKGQREFYRDKCIESKALFRRYNLDQIEQGEVCPFNGTLTYSFDYAQQVHYPHHAQEVGPLFFKTPRKCQAFGICAEGAGIQRFYLIDEAEDVGKGANTVVSLLHHYFDYWSFGEKDVVLQMDNCAGQNKNNTMIRYGMWRVITGRHHNIEFSSMEAGHTKFSPDWHFGLWKMKWRHSTAETLEDVAASVCRSSRNGHNIPQLVQDKERPVIFYNWSVYLENFFKKLPAISKYHHFKLSASNPGIVTVREYCSSQEKEVNIMKRGQAVNIDRNTMPAALTPKGLDPARQWYLYQEIRPFCKDTSDTLQSCPKPLCPKPSVKVESEKRKCPVKLSSPEC</sequence>
<dbReference type="PANTHER" id="PTHR34415">
    <property type="entry name" value="INTEGRASE CATALYTIC DOMAIN-CONTAINING PROTEIN"/>
    <property type="match status" value="1"/>
</dbReference>
<dbReference type="AlphaFoldDB" id="A0A8B8EC55"/>
<accession>A0A8B8EC55</accession>
<dbReference type="Proteomes" id="UP000694844">
    <property type="component" value="Chromosome 5"/>
</dbReference>
<proteinExistence type="predicted"/>
<evidence type="ECO:0000259" key="1">
    <source>
        <dbReference type="Pfam" id="PF25273"/>
    </source>
</evidence>
<feature type="domain" description="DUF7869" evidence="1">
    <location>
        <begin position="419"/>
        <end position="596"/>
    </location>
</feature>
<organism evidence="2 3">
    <name type="scientific">Crassostrea virginica</name>
    <name type="common">Eastern oyster</name>
    <dbReference type="NCBI Taxonomy" id="6565"/>
    <lineage>
        <taxon>Eukaryota</taxon>
        <taxon>Metazoa</taxon>
        <taxon>Spiralia</taxon>
        <taxon>Lophotrochozoa</taxon>
        <taxon>Mollusca</taxon>
        <taxon>Bivalvia</taxon>
        <taxon>Autobranchia</taxon>
        <taxon>Pteriomorphia</taxon>
        <taxon>Ostreida</taxon>
        <taxon>Ostreoidea</taxon>
        <taxon>Ostreidae</taxon>
        <taxon>Crassostrea</taxon>
    </lineage>
</organism>
<dbReference type="GeneID" id="111133225"/>
<dbReference type="RefSeq" id="XP_022337106.1">
    <property type="nucleotide sequence ID" value="XM_022481398.1"/>
</dbReference>